<evidence type="ECO:0000313" key="2">
    <source>
        <dbReference type="Proteomes" id="UP000786693"/>
    </source>
</evidence>
<comment type="caution">
    <text evidence="1">The sequence shown here is derived from an EMBL/GenBank/DDBJ whole genome shotgun (WGS) entry which is preliminary data.</text>
</comment>
<evidence type="ECO:0000313" key="1">
    <source>
        <dbReference type="EMBL" id="GIT96627.1"/>
    </source>
</evidence>
<reference evidence="1 2" key="1">
    <citation type="submission" date="2021-05" db="EMBL/GenBank/DDBJ databases">
        <title>Bacteria Genome sequencing.</title>
        <authorList>
            <person name="Takabe Y."/>
            <person name="Nakajima Y."/>
            <person name="Suzuki S."/>
            <person name="Shiozaki T."/>
        </authorList>
    </citation>
    <scope>NUCLEOTIDE SEQUENCE [LARGE SCALE GENOMIC DNA]</scope>
    <source>
        <strain evidence="1 2">AI_62</strain>
    </source>
</reference>
<dbReference type="EMBL" id="BPFH01000007">
    <property type="protein sequence ID" value="GIT96627.1"/>
    <property type="molecule type" value="Genomic_DNA"/>
</dbReference>
<gene>
    <name evidence="1" type="ORF">JANAI62_32500</name>
</gene>
<keyword evidence="2" id="KW-1185">Reference proteome</keyword>
<dbReference type="Proteomes" id="UP000786693">
    <property type="component" value="Unassembled WGS sequence"/>
</dbReference>
<proteinExistence type="predicted"/>
<evidence type="ECO:0008006" key="3">
    <source>
        <dbReference type="Google" id="ProtNLM"/>
    </source>
</evidence>
<protein>
    <recommendedName>
        <fullName evidence="3">Rod binding protein</fullName>
    </recommendedName>
</protein>
<name>A0ABQ4NRC4_9RHOB</name>
<organism evidence="1 2">
    <name type="scientific">Jannaschia pagri</name>
    <dbReference type="NCBI Taxonomy" id="2829797"/>
    <lineage>
        <taxon>Bacteria</taxon>
        <taxon>Pseudomonadati</taxon>
        <taxon>Pseudomonadota</taxon>
        <taxon>Alphaproteobacteria</taxon>
        <taxon>Rhodobacterales</taxon>
        <taxon>Roseobacteraceae</taxon>
        <taxon>Jannaschia</taxon>
    </lineage>
</organism>
<accession>A0ABQ4NRC4</accession>
<sequence length="79" mass="8309">MAPPSADAREAALRDQATAMETFLFKELLRASGTGAPSITGERSQFDSFLQEVQAQAVASSGQTGLAEAIYRSMAKTLG</sequence>